<evidence type="ECO:0008006" key="4">
    <source>
        <dbReference type="Google" id="ProtNLM"/>
    </source>
</evidence>
<gene>
    <name evidence="2" type="ORF">ACFQ4C_23005</name>
</gene>
<comment type="caution">
    <text evidence="2">The sequence shown here is derived from an EMBL/GenBank/DDBJ whole genome shotgun (WGS) entry which is preliminary data.</text>
</comment>
<evidence type="ECO:0000313" key="2">
    <source>
        <dbReference type="EMBL" id="MFD1144013.1"/>
    </source>
</evidence>
<sequence length="211" mass="20857">MKKLVLSLTVALATAGFVQTAAAALPVPTPSATMHSAFQANTDSTVALLDKAVSASAKGDKAGTVQALQAGTTALEAEAKSSTGSLKDKLLGQVSNLKKLIPLAQSGLLKGNVLQKAVSLAKTALGANQLEKLMGGGNLISKVSGLTKNLNLVKTGLSALGGSSASSGNSLINTTLGSLSKLSKGGAVAKAAEPAVKSQLDSVLGLVKGIL</sequence>
<name>A0ABW3QL63_9BACT</name>
<dbReference type="Proteomes" id="UP001597116">
    <property type="component" value="Unassembled WGS sequence"/>
</dbReference>
<feature type="signal peptide" evidence="1">
    <location>
        <begin position="1"/>
        <end position="23"/>
    </location>
</feature>
<accession>A0ABW3QL63</accession>
<dbReference type="EMBL" id="JBHTLP010000019">
    <property type="protein sequence ID" value="MFD1144013.1"/>
    <property type="molecule type" value="Genomic_DNA"/>
</dbReference>
<keyword evidence="1" id="KW-0732">Signal</keyword>
<reference evidence="3" key="1">
    <citation type="journal article" date="2019" name="Int. J. Syst. Evol. Microbiol.">
        <title>The Global Catalogue of Microorganisms (GCM) 10K type strain sequencing project: providing services to taxonomists for standard genome sequencing and annotation.</title>
        <authorList>
            <consortium name="The Broad Institute Genomics Platform"/>
            <consortium name="The Broad Institute Genome Sequencing Center for Infectious Disease"/>
            <person name="Wu L."/>
            <person name="Ma J."/>
        </authorList>
    </citation>
    <scope>NUCLEOTIDE SEQUENCE [LARGE SCALE GENOMIC DNA]</scope>
    <source>
        <strain evidence="3">CCUG 55608</strain>
    </source>
</reference>
<organism evidence="2 3">
    <name type="scientific">Larkinella insperata</name>
    <dbReference type="NCBI Taxonomy" id="332158"/>
    <lineage>
        <taxon>Bacteria</taxon>
        <taxon>Pseudomonadati</taxon>
        <taxon>Bacteroidota</taxon>
        <taxon>Cytophagia</taxon>
        <taxon>Cytophagales</taxon>
        <taxon>Spirosomataceae</taxon>
        <taxon>Larkinella</taxon>
    </lineage>
</organism>
<evidence type="ECO:0000256" key="1">
    <source>
        <dbReference type="SAM" id="SignalP"/>
    </source>
</evidence>
<feature type="chain" id="PRO_5046715042" description="DUF2780 domain-containing protein" evidence="1">
    <location>
        <begin position="24"/>
        <end position="211"/>
    </location>
</feature>
<dbReference type="RefSeq" id="WP_265993454.1">
    <property type="nucleotide sequence ID" value="NZ_CP110973.1"/>
</dbReference>
<evidence type="ECO:0000313" key="3">
    <source>
        <dbReference type="Proteomes" id="UP001597116"/>
    </source>
</evidence>
<proteinExistence type="predicted"/>
<protein>
    <recommendedName>
        <fullName evidence="4">DUF2780 domain-containing protein</fullName>
    </recommendedName>
</protein>
<keyword evidence="3" id="KW-1185">Reference proteome</keyword>